<gene>
    <name evidence="3" type="ORF">Vafri_7927</name>
</gene>
<comment type="caution">
    <text evidence="3">The sequence shown here is derived from an EMBL/GenBank/DDBJ whole genome shotgun (WGS) entry which is preliminary data.</text>
</comment>
<dbReference type="Gene3D" id="3.40.50.11260">
    <property type="match status" value="1"/>
</dbReference>
<organism evidence="3 4">
    <name type="scientific">Volvox africanus</name>
    <dbReference type="NCBI Taxonomy" id="51714"/>
    <lineage>
        <taxon>Eukaryota</taxon>
        <taxon>Viridiplantae</taxon>
        <taxon>Chlorophyta</taxon>
        <taxon>core chlorophytes</taxon>
        <taxon>Chlorophyceae</taxon>
        <taxon>CS clade</taxon>
        <taxon>Chlamydomonadales</taxon>
        <taxon>Volvocaceae</taxon>
        <taxon>Volvox</taxon>
    </lineage>
</organism>
<dbReference type="Proteomes" id="UP000747399">
    <property type="component" value="Unassembled WGS sequence"/>
</dbReference>
<dbReference type="EMBL" id="BNCO01000012">
    <property type="protein sequence ID" value="GIL51951.1"/>
    <property type="molecule type" value="Genomic_DNA"/>
</dbReference>
<dbReference type="InterPro" id="IPR001404">
    <property type="entry name" value="Hsp90_fam"/>
</dbReference>
<dbReference type="AlphaFoldDB" id="A0A8J4B1L7"/>
<evidence type="ECO:0000313" key="4">
    <source>
        <dbReference type="Proteomes" id="UP000747399"/>
    </source>
</evidence>
<dbReference type="InterPro" id="IPR020568">
    <property type="entry name" value="Ribosomal_Su5_D2-typ_SF"/>
</dbReference>
<dbReference type="GO" id="GO:0051082">
    <property type="term" value="F:unfolded protein binding"/>
    <property type="evidence" value="ECO:0007669"/>
    <property type="project" value="InterPro"/>
</dbReference>
<dbReference type="GO" id="GO:0140662">
    <property type="term" value="F:ATP-dependent protein folding chaperone"/>
    <property type="evidence" value="ECO:0007669"/>
    <property type="project" value="InterPro"/>
</dbReference>
<dbReference type="Pfam" id="PF00183">
    <property type="entry name" value="HSP90"/>
    <property type="match status" value="1"/>
</dbReference>
<sequence>MATALHSQGRRRPPTWRRTRIGRARLSLRTAGQMHWRLQGGVRRPCRRWLRQRDVTRLRPGAPSVRHLQGFEPIWDDEPILPRLQGFEPTFLCDEPTTKELEFFATAEKGETEDKPTEKECGQYGKFWEQFERSIKLGIIEDSTNRNCLAKLLRVYTSKSSDNSQPLMSTLAA</sequence>
<evidence type="ECO:0000256" key="2">
    <source>
        <dbReference type="ARBA" id="ARBA00023186"/>
    </source>
</evidence>
<dbReference type="GO" id="GO:0005524">
    <property type="term" value="F:ATP binding"/>
    <property type="evidence" value="ECO:0007669"/>
    <property type="project" value="InterPro"/>
</dbReference>
<evidence type="ECO:0000313" key="3">
    <source>
        <dbReference type="EMBL" id="GIL51951.1"/>
    </source>
</evidence>
<proteinExistence type="inferred from homology"/>
<protein>
    <submittedName>
        <fullName evidence="3">Uncharacterized protein</fullName>
    </submittedName>
</protein>
<dbReference type="SUPFAM" id="SSF54211">
    <property type="entry name" value="Ribosomal protein S5 domain 2-like"/>
    <property type="match status" value="1"/>
</dbReference>
<accession>A0A8J4B1L7</accession>
<reference evidence="3" key="1">
    <citation type="journal article" date="2021" name="Proc. Natl. Acad. Sci. U.S.A.">
        <title>Three genomes in the algal genus Volvox reveal the fate of a haploid sex-determining region after a transition to homothallism.</title>
        <authorList>
            <person name="Yamamoto K."/>
            <person name="Hamaji T."/>
            <person name="Kawai-Toyooka H."/>
            <person name="Matsuzaki R."/>
            <person name="Takahashi F."/>
            <person name="Nishimura Y."/>
            <person name="Kawachi M."/>
            <person name="Noguchi H."/>
            <person name="Minakuchi Y."/>
            <person name="Umen J.G."/>
            <person name="Toyoda A."/>
            <person name="Nozaki H."/>
        </authorList>
    </citation>
    <scope>NUCLEOTIDE SEQUENCE</scope>
    <source>
        <strain evidence="3">NIES-3780</strain>
    </source>
</reference>
<name>A0A8J4B1L7_9CHLO</name>
<comment type="similarity">
    <text evidence="1">Belongs to the heat shock protein 90 family.</text>
</comment>
<keyword evidence="4" id="KW-1185">Reference proteome</keyword>
<keyword evidence="2" id="KW-0143">Chaperone</keyword>
<evidence type="ECO:0000256" key="1">
    <source>
        <dbReference type="ARBA" id="ARBA00008239"/>
    </source>
</evidence>
<dbReference type="GO" id="GO:0016887">
    <property type="term" value="F:ATP hydrolysis activity"/>
    <property type="evidence" value="ECO:0007669"/>
    <property type="project" value="InterPro"/>
</dbReference>